<evidence type="ECO:0000256" key="10">
    <source>
        <dbReference type="ARBA" id="ARBA00022842"/>
    </source>
</evidence>
<sequence length="336" mass="37580">MLEEEEEATTSEGASTATPPLGMKPWIGLQTMPQPTRDKIAEHMQRQQTETGDNELTVVLIGRQGVGKSSTVNALINEKVANDQPFVQETVRPLLASRAAGGFNVHVIDTPGLLDGESVSSNGLMALRAALDDRKVHCFVFMQRLDSWRCDSGDELMIRALCQHCGADVFDRVVLGFSHGELKPPNGETTQKLIERRYAQTVSMIKTELKKVRKKNYNDFSPPMAVVENSSRCPTNAEGEKCVTLENDEKVPWLPALVGAMVDASTQSVKKSEGDGKSYYLFDYKKIKKSGANPNTRHKLWMFPAFLLQWFVLRPIIVKVIRNDIRKDRAIDRYAL</sequence>
<evidence type="ECO:0000313" key="19">
    <source>
        <dbReference type="Proteomes" id="UP000198341"/>
    </source>
</evidence>
<evidence type="ECO:0000259" key="17">
    <source>
        <dbReference type="PROSITE" id="PS51720"/>
    </source>
</evidence>
<feature type="region of interest" description="Disordered" evidence="16">
    <location>
        <begin position="1"/>
        <end position="24"/>
    </location>
</feature>
<dbReference type="eggNOG" id="ENOG502QSV2">
    <property type="taxonomic scope" value="Eukaryota"/>
</dbReference>
<evidence type="ECO:0000256" key="1">
    <source>
        <dbReference type="ARBA" id="ARBA00001946"/>
    </source>
</evidence>
<keyword evidence="7" id="KW-0547">Nucleotide-binding</keyword>
<gene>
    <name evidence="18" type="ORF">Bathy09g04210</name>
</gene>
<dbReference type="OrthoDB" id="8954335at2759"/>
<dbReference type="STRING" id="41875.K8FIG9"/>
<dbReference type="InterPro" id="IPR027417">
    <property type="entry name" value="P-loop_NTPase"/>
</dbReference>
<evidence type="ECO:0000256" key="9">
    <source>
        <dbReference type="ARBA" id="ARBA00022805"/>
    </source>
</evidence>
<keyword evidence="12" id="KW-1133">Transmembrane helix</keyword>
<dbReference type="AlphaFoldDB" id="K8FIG9"/>
<dbReference type="Gene3D" id="3.40.50.300">
    <property type="entry name" value="P-loop containing nucleotide triphosphate hydrolases"/>
    <property type="match status" value="1"/>
</dbReference>
<accession>K8FIG9</accession>
<dbReference type="PANTHER" id="PTHR10903">
    <property type="entry name" value="GTPASE, IMAP FAMILY MEMBER-RELATED"/>
    <property type="match status" value="1"/>
</dbReference>
<dbReference type="RefSeq" id="XP_007511269.1">
    <property type="nucleotide sequence ID" value="XM_007511207.1"/>
</dbReference>
<evidence type="ECO:0000256" key="5">
    <source>
        <dbReference type="ARBA" id="ARBA00022692"/>
    </source>
</evidence>
<evidence type="ECO:0000256" key="8">
    <source>
        <dbReference type="ARBA" id="ARBA00022801"/>
    </source>
</evidence>
<feature type="domain" description="AIG1-type G" evidence="17">
    <location>
        <begin position="53"/>
        <end position="288"/>
    </location>
</feature>
<evidence type="ECO:0000256" key="16">
    <source>
        <dbReference type="SAM" id="MobiDB-lite"/>
    </source>
</evidence>
<keyword evidence="5" id="KW-0812">Transmembrane</keyword>
<keyword evidence="2" id="KW-0813">Transport</keyword>
<evidence type="ECO:0000256" key="4">
    <source>
        <dbReference type="ARBA" id="ARBA00022640"/>
    </source>
</evidence>
<comment type="cofactor">
    <cofactor evidence="1">
        <name>Mg(2+)</name>
        <dbReference type="ChEBI" id="CHEBI:18420"/>
    </cofactor>
</comment>
<keyword evidence="19" id="KW-1185">Reference proteome</keyword>
<dbReference type="PANTHER" id="PTHR10903:SF135">
    <property type="entry name" value="TRANSLOCASE OF CHLOROPLAST 120, CHLOROPLASTIC-RELATED"/>
    <property type="match status" value="1"/>
</dbReference>
<dbReference type="GO" id="GO:0015031">
    <property type="term" value="P:protein transport"/>
    <property type="evidence" value="ECO:0007669"/>
    <property type="project" value="UniProtKB-KW"/>
</dbReference>
<dbReference type="GO" id="GO:0005525">
    <property type="term" value="F:GTP binding"/>
    <property type="evidence" value="ECO:0007669"/>
    <property type="project" value="UniProtKB-KW"/>
</dbReference>
<dbReference type="InterPro" id="IPR006703">
    <property type="entry name" value="G_AIG1"/>
</dbReference>
<keyword evidence="4" id="KW-0934">Plastid</keyword>
<keyword evidence="8" id="KW-0378">Hydrolase</keyword>
<dbReference type="Pfam" id="PF04548">
    <property type="entry name" value="AIG1"/>
    <property type="match status" value="1"/>
</dbReference>
<keyword evidence="10" id="KW-0460">Magnesium</keyword>
<dbReference type="GO" id="GO:0046872">
    <property type="term" value="F:metal ion binding"/>
    <property type="evidence" value="ECO:0007669"/>
    <property type="project" value="UniProtKB-KW"/>
</dbReference>
<reference evidence="18 19" key="1">
    <citation type="submission" date="2011-10" db="EMBL/GenBank/DDBJ databases">
        <authorList>
            <person name="Genoscope - CEA"/>
        </authorList>
    </citation>
    <scope>NUCLEOTIDE SEQUENCE [LARGE SCALE GENOMIC DNA]</scope>
    <source>
        <strain evidence="18 19">RCC 1105</strain>
    </source>
</reference>
<dbReference type="KEGG" id="bpg:Bathy09g04210"/>
<organism evidence="18 19">
    <name type="scientific">Bathycoccus prasinos</name>
    <dbReference type="NCBI Taxonomy" id="41875"/>
    <lineage>
        <taxon>Eukaryota</taxon>
        <taxon>Viridiplantae</taxon>
        <taxon>Chlorophyta</taxon>
        <taxon>Mamiellophyceae</taxon>
        <taxon>Mamiellales</taxon>
        <taxon>Bathycoccaceae</taxon>
        <taxon>Bathycoccus</taxon>
    </lineage>
</organism>
<keyword evidence="3" id="KW-0150">Chloroplast</keyword>
<keyword evidence="6" id="KW-0479">Metal-binding</keyword>
<evidence type="ECO:0000256" key="7">
    <source>
        <dbReference type="ARBA" id="ARBA00022741"/>
    </source>
</evidence>
<keyword evidence="9" id="KW-1002">Plastid outer membrane</keyword>
<evidence type="ECO:0000256" key="14">
    <source>
        <dbReference type="ARBA" id="ARBA00023136"/>
    </source>
</evidence>
<dbReference type="Proteomes" id="UP000198341">
    <property type="component" value="Chromosome 9"/>
</dbReference>
<dbReference type="GeneID" id="19013927"/>
<proteinExistence type="predicted"/>
<evidence type="ECO:0000313" key="18">
    <source>
        <dbReference type="EMBL" id="CCO66829.1"/>
    </source>
</evidence>
<evidence type="ECO:0000256" key="2">
    <source>
        <dbReference type="ARBA" id="ARBA00022448"/>
    </source>
</evidence>
<evidence type="ECO:0000256" key="12">
    <source>
        <dbReference type="ARBA" id="ARBA00022989"/>
    </source>
</evidence>
<keyword evidence="13" id="KW-0342">GTP-binding</keyword>
<evidence type="ECO:0000256" key="15">
    <source>
        <dbReference type="ARBA" id="ARBA00023766"/>
    </source>
</evidence>
<dbReference type="InterPro" id="IPR045058">
    <property type="entry name" value="GIMA/IAN/Toc"/>
</dbReference>
<evidence type="ECO:0000256" key="11">
    <source>
        <dbReference type="ARBA" id="ARBA00022927"/>
    </source>
</evidence>
<evidence type="ECO:0000256" key="6">
    <source>
        <dbReference type="ARBA" id="ARBA00022723"/>
    </source>
</evidence>
<keyword evidence="14" id="KW-0472">Membrane</keyword>
<keyword evidence="11" id="KW-0653">Protein transport</keyword>
<evidence type="ECO:0000256" key="3">
    <source>
        <dbReference type="ARBA" id="ARBA00022528"/>
    </source>
</evidence>
<evidence type="ECO:0000256" key="13">
    <source>
        <dbReference type="ARBA" id="ARBA00023134"/>
    </source>
</evidence>
<dbReference type="GO" id="GO:0009707">
    <property type="term" value="C:chloroplast outer membrane"/>
    <property type="evidence" value="ECO:0007669"/>
    <property type="project" value="UniProtKB-SubCell"/>
</dbReference>
<dbReference type="GO" id="GO:0016787">
    <property type="term" value="F:hydrolase activity"/>
    <property type="evidence" value="ECO:0007669"/>
    <property type="project" value="UniProtKB-KW"/>
</dbReference>
<name>K8FIG9_9CHLO</name>
<comment type="subcellular location">
    <subcellularLocation>
        <location evidence="15">Plastid</location>
        <location evidence="15">Chloroplast outer membrane</location>
        <topology evidence="15">Single-pass membrane protein</topology>
    </subcellularLocation>
</comment>
<protein>
    <recommendedName>
        <fullName evidence="17">AIG1-type G domain-containing protein</fullName>
    </recommendedName>
</protein>
<dbReference type="PROSITE" id="PS51720">
    <property type="entry name" value="G_AIG1"/>
    <property type="match status" value="1"/>
</dbReference>
<dbReference type="SUPFAM" id="SSF52540">
    <property type="entry name" value="P-loop containing nucleoside triphosphate hydrolases"/>
    <property type="match status" value="1"/>
</dbReference>
<dbReference type="EMBL" id="FO082270">
    <property type="protein sequence ID" value="CCO66829.1"/>
    <property type="molecule type" value="Genomic_DNA"/>
</dbReference>